<comment type="caution">
    <text evidence="2">The sequence shown here is derived from an EMBL/GenBank/DDBJ whole genome shotgun (WGS) entry which is preliminary data.</text>
</comment>
<evidence type="ECO:0000313" key="3">
    <source>
        <dbReference type="Proteomes" id="UP000309550"/>
    </source>
</evidence>
<name>A0A5S3PPW3_9RHOB</name>
<protein>
    <submittedName>
        <fullName evidence="2">DUF2147 domain-containing protein</fullName>
    </submittedName>
</protein>
<reference evidence="2 3" key="1">
    <citation type="submission" date="2019-05" db="EMBL/GenBank/DDBJ databases">
        <title>Sulfitobacter sabulilitoris sp. nov., isolated from a marine sand.</title>
        <authorList>
            <person name="Yoon J.-H."/>
        </authorList>
    </citation>
    <scope>NUCLEOTIDE SEQUENCE [LARGE SCALE GENOMIC DNA]</scope>
    <source>
        <strain evidence="2 3">HSMS-29</strain>
    </source>
</reference>
<dbReference type="AlphaFoldDB" id="A0A5S3PPW3"/>
<feature type="domain" description="DUF2147" evidence="1">
    <location>
        <begin position="18"/>
        <end position="120"/>
    </location>
</feature>
<organism evidence="2 3">
    <name type="scientific">Sulfitobacter sabulilitoris</name>
    <dbReference type="NCBI Taxonomy" id="2562655"/>
    <lineage>
        <taxon>Bacteria</taxon>
        <taxon>Pseudomonadati</taxon>
        <taxon>Pseudomonadota</taxon>
        <taxon>Alphaproteobacteria</taxon>
        <taxon>Rhodobacterales</taxon>
        <taxon>Roseobacteraceae</taxon>
        <taxon>Sulfitobacter</taxon>
    </lineage>
</organism>
<gene>
    <name evidence="2" type="ORF">FDT80_05620</name>
</gene>
<dbReference type="InterPro" id="IPR019223">
    <property type="entry name" value="DUF2147"/>
</dbReference>
<dbReference type="OrthoDB" id="9811671at2"/>
<proteinExistence type="predicted"/>
<evidence type="ECO:0000259" key="1">
    <source>
        <dbReference type="Pfam" id="PF09917"/>
    </source>
</evidence>
<dbReference type="Proteomes" id="UP000309550">
    <property type="component" value="Unassembled WGS sequence"/>
</dbReference>
<sequence length="122" mass="13498">MLVIACADRAEARDPLEGLWQTEPDRKKLTSHIEIRSCAAKFCGTVKAAFDRQGREVRTRNIGRDLFWNLETLGGGRYGNGTVHVPLLNVMALASMTLAGDRLAVRACKAGVCQGQIWTRIR</sequence>
<accession>A0A5S3PPW3</accession>
<dbReference type="EMBL" id="VANS01000001">
    <property type="protein sequence ID" value="TMM55630.1"/>
    <property type="molecule type" value="Genomic_DNA"/>
</dbReference>
<dbReference type="Pfam" id="PF09917">
    <property type="entry name" value="DUF2147"/>
    <property type="match status" value="1"/>
</dbReference>
<keyword evidence="3" id="KW-1185">Reference proteome</keyword>
<dbReference type="Gene3D" id="2.40.128.520">
    <property type="match status" value="1"/>
</dbReference>
<evidence type="ECO:0000313" key="2">
    <source>
        <dbReference type="EMBL" id="TMM55630.1"/>
    </source>
</evidence>